<keyword evidence="1" id="KW-1133">Transmembrane helix</keyword>
<feature type="transmembrane region" description="Helical" evidence="1">
    <location>
        <begin position="31"/>
        <end position="51"/>
    </location>
</feature>
<evidence type="ECO:0008006" key="4">
    <source>
        <dbReference type="Google" id="ProtNLM"/>
    </source>
</evidence>
<proteinExistence type="predicted"/>
<dbReference type="Proteomes" id="UP000178577">
    <property type="component" value="Unassembled WGS sequence"/>
</dbReference>
<keyword evidence="1" id="KW-0812">Transmembrane</keyword>
<evidence type="ECO:0000313" key="2">
    <source>
        <dbReference type="EMBL" id="OGD87072.1"/>
    </source>
</evidence>
<dbReference type="AlphaFoldDB" id="A0A1F5G5C0"/>
<accession>A0A1F5G5C0</accession>
<feature type="transmembrane region" description="Helical" evidence="1">
    <location>
        <begin position="365"/>
        <end position="391"/>
    </location>
</feature>
<feature type="transmembrane region" description="Helical" evidence="1">
    <location>
        <begin position="83"/>
        <end position="102"/>
    </location>
</feature>
<feature type="transmembrane region" description="Helical" evidence="1">
    <location>
        <begin position="202"/>
        <end position="221"/>
    </location>
</feature>
<name>A0A1F5G5C0_9BACT</name>
<comment type="caution">
    <text evidence="2">The sequence shown here is derived from an EMBL/GenBank/DDBJ whole genome shotgun (WGS) entry which is preliminary data.</text>
</comment>
<feature type="transmembrane region" description="Helical" evidence="1">
    <location>
        <begin position="114"/>
        <end position="132"/>
    </location>
</feature>
<dbReference type="EMBL" id="MFAY01000067">
    <property type="protein sequence ID" value="OGD87072.1"/>
    <property type="molecule type" value="Genomic_DNA"/>
</dbReference>
<keyword evidence="1" id="KW-0472">Membrane</keyword>
<feature type="transmembrane region" description="Helical" evidence="1">
    <location>
        <begin position="152"/>
        <end position="172"/>
    </location>
</feature>
<feature type="transmembrane region" description="Helical" evidence="1">
    <location>
        <begin position="179"/>
        <end position="196"/>
    </location>
</feature>
<protein>
    <recommendedName>
        <fullName evidence="4">Glycosyltransferase RgtA/B/C/D-like domain-containing protein</fullName>
    </recommendedName>
</protein>
<evidence type="ECO:0000256" key="1">
    <source>
        <dbReference type="SAM" id="Phobius"/>
    </source>
</evidence>
<reference evidence="2 3" key="1">
    <citation type="journal article" date="2016" name="Nat. Commun.">
        <title>Thousands of microbial genomes shed light on interconnected biogeochemical processes in an aquifer system.</title>
        <authorList>
            <person name="Anantharaman K."/>
            <person name="Brown C.T."/>
            <person name="Hug L.A."/>
            <person name="Sharon I."/>
            <person name="Castelle C.J."/>
            <person name="Probst A.J."/>
            <person name="Thomas B.C."/>
            <person name="Singh A."/>
            <person name="Wilkins M.J."/>
            <person name="Karaoz U."/>
            <person name="Brodie E.L."/>
            <person name="Williams K.H."/>
            <person name="Hubbard S.S."/>
            <person name="Banfield J.F."/>
        </authorList>
    </citation>
    <scope>NUCLEOTIDE SEQUENCE [LARGE SCALE GENOMIC DNA]</scope>
</reference>
<feature type="transmembrane region" description="Helical" evidence="1">
    <location>
        <begin position="432"/>
        <end position="453"/>
    </location>
</feature>
<sequence length="466" mass="51842">MAKVEEVPKRSNLWLDQKSGVSISGKLFDPITSVFFIVLAVFSFIVFWPIVSVIEFKAAFAAPAVPFLINIFKTFGLQGEDTSRIIFVFAFMAATAGIYLFVRDLIFRQVTPIFAALLYIIPPVPLFVLSFLSRGLNLVELASAESFLSVIYGQLDSFLALSLIPFAAIFFLRFLKNGSSVKFTAGTVIAAVIFLTNQSQSLSLILVLSVLTVTELFLGQARLKLRRFLQFLAVGGLLCAFWYLPIFLSRPQVILASPFFSNLKYLFPLPFIVGTLSLLFSFVVFGRREDRQGIFASFLLFIVFFSLTADWLINGRTYAAHPNRLISDLMMFSAMVLALSISMFFDKLNLVKYLNFENWPTAGKILGTITFGLFSFLVILIGSILVSPLAIKFVSGPYGIWIRVKSALILDRDANIGAGENFRLISQVPLNWQLYAGIAISLGVLVILIFNLLKNLSLDEDTDNGS</sequence>
<gene>
    <name evidence="2" type="ORF">A2693_01415</name>
</gene>
<feature type="transmembrane region" description="Helical" evidence="1">
    <location>
        <begin position="325"/>
        <end position="345"/>
    </location>
</feature>
<organism evidence="2 3">
    <name type="scientific">Candidatus Curtissbacteria bacterium RIFCSPHIGHO2_01_FULL_40_12</name>
    <dbReference type="NCBI Taxonomy" id="1797710"/>
    <lineage>
        <taxon>Bacteria</taxon>
        <taxon>Candidatus Curtissiibacteriota</taxon>
    </lineage>
</organism>
<evidence type="ECO:0000313" key="3">
    <source>
        <dbReference type="Proteomes" id="UP000178577"/>
    </source>
</evidence>
<feature type="transmembrane region" description="Helical" evidence="1">
    <location>
        <begin position="228"/>
        <end position="245"/>
    </location>
</feature>
<feature type="transmembrane region" description="Helical" evidence="1">
    <location>
        <begin position="293"/>
        <end position="313"/>
    </location>
</feature>
<feature type="transmembrane region" description="Helical" evidence="1">
    <location>
        <begin position="265"/>
        <end position="286"/>
    </location>
</feature>